<evidence type="ECO:0000313" key="2">
    <source>
        <dbReference type="Proteomes" id="UP000033220"/>
    </source>
</evidence>
<accession>H6SQR3</accession>
<dbReference type="Gene3D" id="3.40.50.1000">
    <property type="entry name" value="HAD superfamily/HAD-like"/>
    <property type="match status" value="1"/>
</dbReference>
<dbReference type="Pfam" id="PF00702">
    <property type="entry name" value="Hydrolase"/>
    <property type="match status" value="1"/>
</dbReference>
<dbReference type="eggNOG" id="COG0637">
    <property type="taxonomic scope" value="Bacteria"/>
</dbReference>
<evidence type="ECO:0000313" key="1">
    <source>
        <dbReference type="EMBL" id="CCG07378.1"/>
    </source>
</evidence>
<gene>
    <name evidence="1" type="ORF">RSPPHO_00752</name>
</gene>
<dbReference type="InterPro" id="IPR023214">
    <property type="entry name" value="HAD_sf"/>
</dbReference>
<dbReference type="Gene3D" id="1.10.150.240">
    <property type="entry name" value="Putative phosphatase, domain 2"/>
    <property type="match status" value="1"/>
</dbReference>
<sequence length="250" mass="27121">MRTGKEGSSLLSLLPGRPPNERTPMRALLFDCDGVLADTERDGHRVAFNHAFTDAGLTDHWSVDHYGSLLDTGGGRHRLRRHFGPELPEPVIADLHQRKTDHFIALVARGAVPLRPGVERLVDEALAAGLDIGVCSTSEERSVRAVVAGLGPARAQRIHIFAGDQVARRKPDPAIYRLALSSLGLDPDQALAIEDSAIGLAAARAAGLQCLVTRATYSRHERFPGAARVVDSLEDIRLADCRALLTDQRR</sequence>
<dbReference type="PANTHER" id="PTHR42896:SF2">
    <property type="entry name" value="CBBY-LIKE PROTEIN"/>
    <property type="match status" value="1"/>
</dbReference>
<dbReference type="NCBIfam" id="TIGR01509">
    <property type="entry name" value="HAD-SF-IA-v3"/>
    <property type="match status" value="1"/>
</dbReference>
<dbReference type="EMBL" id="HE663493">
    <property type="protein sequence ID" value="CCG07378.1"/>
    <property type="molecule type" value="Genomic_DNA"/>
</dbReference>
<dbReference type="PANTHER" id="PTHR42896">
    <property type="entry name" value="XYLULOSE-1,5-BISPHOSPHATE (XUBP) PHOSPHATASE"/>
    <property type="match status" value="1"/>
</dbReference>
<keyword evidence="2" id="KW-1185">Reference proteome</keyword>
<dbReference type="PATRIC" id="fig|1150469.3.peg.865"/>
<dbReference type="PRINTS" id="PR00413">
    <property type="entry name" value="HADHALOGNASE"/>
</dbReference>
<dbReference type="STRING" id="1150469.RSPPHO_00752"/>
<reference evidence="1 2" key="1">
    <citation type="submission" date="2012-02" db="EMBL/GenBank/DDBJ databases">
        <title>Shotgun genome sequence of Phaeospirillum photometricum DSM 122.</title>
        <authorList>
            <person name="Duquesne K."/>
            <person name="Sturgis J."/>
        </authorList>
    </citation>
    <scope>NUCLEOTIDE SEQUENCE [LARGE SCALE GENOMIC DNA]</scope>
    <source>
        <strain evidence="2">DSM122</strain>
    </source>
</reference>
<dbReference type="SFLD" id="SFLDS00003">
    <property type="entry name" value="Haloacid_Dehalogenase"/>
    <property type="match status" value="1"/>
</dbReference>
<dbReference type="InterPro" id="IPR006439">
    <property type="entry name" value="HAD-SF_hydro_IA"/>
</dbReference>
<organism evidence="1 2">
    <name type="scientific">Pararhodospirillum photometricum DSM 122</name>
    <dbReference type="NCBI Taxonomy" id="1150469"/>
    <lineage>
        <taxon>Bacteria</taxon>
        <taxon>Pseudomonadati</taxon>
        <taxon>Pseudomonadota</taxon>
        <taxon>Alphaproteobacteria</taxon>
        <taxon>Rhodospirillales</taxon>
        <taxon>Rhodospirillaceae</taxon>
        <taxon>Pararhodospirillum</taxon>
    </lineage>
</organism>
<dbReference type="InterPro" id="IPR044999">
    <property type="entry name" value="CbbY-like"/>
</dbReference>
<dbReference type="SUPFAM" id="SSF56784">
    <property type="entry name" value="HAD-like"/>
    <property type="match status" value="1"/>
</dbReference>
<dbReference type="SFLD" id="SFLDG01129">
    <property type="entry name" value="C1.5:_HAD__Beta-PGM__Phosphata"/>
    <property type="match status" value="1"/>
</dbReference>
<dbReference type="InterPro" id="IPR023198">
    <property type="entry name" value="PGP-like_dom2"/>
</dbReference>
<dbReference type="HOGENOM" id="CLU_045011_0_2_5"/>
<name>H6SQR3_PARPM</name>
<dbReference type="GO" id="GO:0016787">
    <property type="term" value="F:hydrolase activity"/>
    <property type="evidence" value="ECO:0007669"/>
    <property type="project" value="InterPro"/>
</dbReference>
<dbReference type="KEGG" id="rpm:RSPPHO_00752"/>
<protein>
    <submittedName>
        <fullName evidence="1">CbbY protein</fullName>
    </submittedName>
</protein>
<proteinExistence type="predicted"/>
<dbReference type="AlphaFoldDB" id="H6SQR3"/>
<dbReference type="InterPro" id="IPR036412">
    <property type="entry name" value="HAD-like_sf"/>
</dbReference>
<dbReference type="Proteomes" id="UP000033220">
    <property type="component" value="Chromosome DSM 122"/>
</dbReference>